<evidence type="ECO:0000256" key="2">
    <source>
        <dbReference type="SAM" id="Phobius"/>
    </source>
</evidence>
<keyword evidence="2" id="KW-1133">Transmembrane helix</keyword>
<dbReference type="PANTHER" id="PTHR38588">
    <property type="entry name" value="BLL0334 PROTEIN"/>
    <property type="match status" value="1"/>
</dbReference>
<keyword evidence="4" id="KW-1185">Reference proteome</keyword>
<protein>
    <recommendedName>
        <fullName evidence="5">Carbon monoxide dehydrogenase subunit G</fullName>
    </recommendedName>
</protein>
<organism evidence="3 4">
    <name type="scientific">Terrabacter lapilli</name>
    <dbReference type="NCBI Taxonomy" id="436231"/>
    <lineage>
        <taxon>Bacteria</taxon>
        <taxon>Bacillati</taxon>
        <taxon>Actinomycetota</taxon>
        <taxon>Actinomycetes</taxon>
        <taxon>Micrococcales</taxon>
        <taxon>Intrasporangiaceae</taxon>
        <taxon>Terrabacter</taxon>
    </lineage>
</organism>
<accession>A0ABN2R9R4</accession>
<dbReference type="CDD" id="cd05018">
    <property type="entry name" value="CoxG"/>
    <property type="match status" value="1"/>
</dbReference>
<dbReference type="EMBL" id="BAAAPU010000001">
    <property type="protein sequence ID" value="GAA1965853.1"/>
    <property type="molecule type" value="Genomic_DNA"/>
</dbReference>
<gene>
    <name evidence="3" type="ORF">GCM10009817_02060</name>
</gene>
<evidence type="ECO:0000313" key="4">
    <source>
        <dbReference type="Proteomes" id="UP001500013"/>
    </source>
</evidence>
<feature type="transmembrane region" description="Helical" evidence="2">
    <location>
        <begin position="198"/>
        <end position="219"/>
    </location>
</feature>
<dbReference type="InterPro" id="IPR023393">
    <property type="entry name" value="START-like_dom_sf"/>
</dbReference>
<proteinExistence type="predicted"/>
<dbReference type="Proteomes" id="UP001500013">
    <property type="component" value="Unassembled WGS sequence"/>
</dbReference>
<keyword evidence="2" id="KW-0812">Transmembrane</keyword>
<evidence type="ECO:0000313" key="3">
    <source>
        <dbReference type="EMBL" id="GAA1965853.1"/>
    </source>
</evidence>
<dbReference type="InterPro" id="IPR010419">
    <property type="entry name" value="CO_DH_gsu"/>
</dbReference>
<sequence length="222" mass="22346">MKITGAVSLASQAEQVWQAIHDPAVLARTLPGCESLVEKGDNAYGMRVTMGVAAVRGTYDGTIHLEDLEVPARLRLKASGAGAPGTVEADVDVRVEACEDGGTRVTYDADAQVGGPIGGVGQRMLSGVTKRMAGQFFAALDAEIQGVPPELRAVAPLPAAAGAPAPTSPAAGPTAAPGAAPTYAGRAAHAGPFRGREYALGVVTGGAVALVGVIVGWTIGRR</sequence>
<dbReference type="Pfam" id="PF06240">
    <property type="entry name" value="COXG"/>
    <property type="match status" value="1"/>
</dbReference>
<feature type="region of interest" description="Disordered" evidence="1">
    <location>
        <begin position="161"/>
        <end position="184"/>
    </location>
</feature>
<reference evidence="3 4" key="1">
    <citation type="journal article" date="2019" name="Int. J. Syst. Evol. Microbiol.">
        <title>The Global Catalogue of Microorganisms (GCM) 10K type strain sequencing project: providing services to taxonomists for standard genome sequencing and annotation.</title>
        <authorList>
            <consortium name="The Broad Institute Genomics Platform"/>
            <consortium name="The Broad Institute Genome Sequencing Center for Infectious Disease"/>
            <person name="Wu L."/>
            <person name="Ma J."/>
        </authorList>
    </citation>
    <scope>NUCLEOTIDE SEQUENCE [LARGE SCALE GENOMIC DNA]</scope>
    <source>
        <strain evidence="3 4">JCM 15628</strain>
    </source>
</reference>
<name>A0ABN2R9R4_9MICO</name>
<dbReference type="SUPFAM" id="SSF55961">
    <property type="entry name" value="Bet v1-like"/>
    <property type="match status" value="1"/>
</dbReference>
<dbReference type="Gene3D" id="3.30.530.20">
    <property type="match status" value="1"/>
</dbReference>
<keyword evidence="2" id="KW-0472">Membrane</keyword>
<dbReference type="RefSeq" id="WP_344057526.1">
    <property type="nucleotide sequence ID" value="NZ_BAAAPU010000001.1"/>
</dbReference>
<dbReference type="PANTHER" id="PTHR38588:SF1">
    <property type="entry name" value="BLL0334 PROTEIN"/>
    <property type="match status" value="1"/>
</dbReference>
<comment type="caution">
    <text evidence="3">The sequence shown here is derived from an EMBL/GenBank/DDBJ whole genome shotgun (WGS) entry which is preliminary data.</text>
</comment>
<evidence type="ECO:0008006" key="5">
    <source>
        <dbReference type="Google" id="ProtNLM"/>
    </source>
</evidence>
<evidence type="ECO:0000256" key="1">
    <source>
        <dbReference type="SAM" id="MobiDB-lite"/>
    </source>
</evidence>